<dbReference type="OrthoDB" id="109540at2759"/>
<dbReference type="PANTHER" id="PTHR43102:SF2">
    <property type="entry name" value="GAF DOMAIN-CONTAINING PROTEIN"/>
    <property type="match status" value="1"/>
</dbReference>
<gene>
    <name evidence="2" type="ORF">PHPALM_8094</name>
</gene>
<evidence type="ECO:0000256" key="1">
    <source>
        <dbReference type="SAM" id="MobiDB-lite"/>
    </source>
</evidence>
<protein>
    <submittedName>
        <fullName evidence="2">Uncharacterized protein</fullName>
    </submittedName>
</protein>
<keyword evidence="3" id="KW-1185">Reference proteome</keyword>
<feature type="compositionally biased region" description="Acidic residues" evidence="1">
    <location>
        <begin position="126"/>
        <end position="143"/>
    </location>
</feature>
<evidence type="ECO:0000313" key="3">
    <source>
        <dbReference type="Proteomes" id="UP000237271"/>
    </source>
</evidence>
<evidence type="ECO:0000313" key="2">
    <source>
        <dbReference type="EMBL" id="POM74875.1"/>
    </source>
</evidence>
<dbReference type="Proteomes" id="UP000237271">
    <property type="component" value="Unassembled WGS sequence"/>
</dbReference>
<feature type="region of interest" description="Disordered" evidence="1">
    <location>
        <begin position="122"/>
        <end position="143"/>
    </location>
</feature>
<reference evidence="2 3" key="1">
    <citation type="journal article" date="2017" name="Genome Biol. Evol.">
        <title>Phytophthora megakarya and P. palmivora, closely related causal agents of cacao black pod rot, underwent increases in genome sizes and gene numbers by different mechanisms.</title>
        <authorList>
            <person name="Ali S.S."/>
            <person name="Shao J."/>
            <person name="Lary D.J."/>
            <person name="Kronmiller B."/>
            <person name="Shen D."/>
            <person name="Strem M.D."/>
            <person name="Amoako-Attah I."/>
            <person name="Akrofi A.Y."/>
            <person name="Begoude B.A."/>
            <person name="Ten Hoopen G.M."/>
            <person name="Coulibaly K."/>
            <person name="Kebe B.I."/>
            <person name="Melnick R.L."/>
            <person name="Guiltinan M.J."/>
            <person name="Tyler B.M."/>
            <person name="Meinhardt L.W."/>
            <person name="Bailey B.A."/>
        </authorList>
    </citation>
    <scope>NUCLEOTIDE SEQUENCE [LARGE SCALE GENOMIC DNA]</scope>
    <source>
        <strain evidence="3">sbr112.9</strain>
    </source>
</reference>
<name>A0A2P4YAN2_9STRA</name>
<organism evidence="2 3">
    <name type="scientific">Phytophthora palmivora</name>
    <dbReference type="NCBI Taxonomy" id="4796"/>
    <lineage>
        <taxon>Eukaryota</taxon>
        <taxon>Sar</taxon>
        <taxon>Stramenopiles</taxon>
        <taxon>Oomycota</taxon>
        <taxon>Peronosporomycetes</taxon>
        <taxon>Peronosporales</taxon>
        <taxon>Peronosporaceae</taxon>
        <taxon>Phytophthora</taxon>
    </lineage>
</organism>
<dbReference type="PANTHER" id="PTHR43102">
    <property type="entry name" value="SLR1143 PROTEIN"/>
    <property type="match status" value="1"/>
</dbReference>
<proteinExistence type="predicted"/>
<accession>A0A2P4YAN2</accession>
<comment type="caution">
    <text evidence="2">The sequence shown here is derived from an EMBL/GenBank/DDBJ whole genome shotgun (WGS) entry which is preliminary data.</text>
</comment>
<sequence>MSSRASDEPHISRSSRKIKVSDAELVHRARSASRASRKGRLLRVPSVMWDCKEISGFAMLSRRTGANGENFEVLTTGEVACDPNELEALLCPRAEGDYNSVAREFFGDQFIYGSIVHEVQPRGFGDDSEVDSEEEEKEEEEVNPDFRLHADDHVAVRTACFSRSRRFARNEEWCFLEHFRSRSVAMASPYDSCGSTNTSTSSINIDDPTGFTVVMSSLSPSELTAGKMTSSRIAQLHGITAAYLVEPLPQTVGCRGSHVRVSFHATYTATENAPKGYADSQTVRKRLKLLAKSLHRLPDLNSDDDKPVTSWLTSPVVPIKSIVQVWELEIRDVWRARSAYVTTRCTGTEVETLPDLHVPRMCFVLVETERRNF</sequence>
<dbReference type="EMBL" id="NCKW01004304">
    <property type="protein sequence ID" value="POM74875.1"/>
    <property type="molecule type" value="Genomic_DNA"/>
</dbReference>
<dbReference type="AlphaFoldDB" id="A0A2P4YAN2"/>